<comment type="caution">
    <text evidence="4">The sequence shown here is derived from an EMBL/GenBank/DDBJ whole genome shotgun (WGS) entry which is preliminary data.</text>
</comment>
<evidence type="ECO:0000256" key="1">
    <source>
        <dbReference type="ARBA" id="ARBA00022605"/>
    </source>
</evidence>
<dbReference type="PANTHER" id="PTHR42811">
    <property type="entry name" value="SERINE ACETYLTRANSFERASE"/>
    <property type="match status" value="1"/>
</dbReference>
<proteinExistence type="predicted"/>
<dbReference type="Gene3D" id="2.160.10.10">
    <property type="entry name" value="Hexapeptide repeat proteins"/>
    <property type="match status" value="1"/>
</dbReference>
<dbReference type="InterPro" id="IPR053376">
    <property type="entry name" value="Serine_acetyltransferase"/>
</dbReference>
<name>A0ABX0U6N0_9FLAO</name>
<gene>
    <name evidence="4" type="ORF">FHR24_000951</name>
</gene>
<keyword evidence="3 4" id="KW-0012">Acyltransferase</keyword>
<dbReference type="RefSeq" id="WP_167184636.1">
    <property type="nucleotide sequence ID" value="NZ_JAASQL010000001.1"/>
</dbReference>
<keyword evidence="5" id="KW-1185">Reference proteome</keyword>
<evidence type="ECO:0000313" key="4">
    <source>
        <dbReference type="EMBL" id="NIJ44512.1"/>
    </source>
</evidence>
<evidence type="ECO:0000256" key="2">
    <source>
        <dbReference type="ARBA" id="ARBA00022679"/>
    </source>
</evidence>
<keyword evidence="2 4" id="KW-0808">Transferase</keyword>
<sequence>MKQIIEQLQNIKQNTDLNYSVKTSVEDFTQKIFSVLFDDSIDLANGFKELELLFKKAAKISCASTQEICDKAWIVFAEKLPSILKDLNKDATYFMESDPAARRVEEIYFAYPGFYAIAIHRLSHEIYNQKLYLFARLMSEYAHRLTGTDIHPGATIYAPVFIDHATGIVIGETCIIEPNVKIYQGVTLGALSVSKDKQDTKRHPTVKSNVCIYANATILGGETIVGENSIIGGNVWVTKSVPSNSVVYNTIQANIKSR</sequence>
<accession>A0ABX0U6N0</accession>
<dbReference type="SUPFAM" id="SSF51161">
    <property type="entry name" value="Trimeric LpxA-like enzymes"/>
    <property type="match status" value="1"/>
</dbReference>
<dbReference type="Proteomes" id="UP000745859">
    <property type="component" value="Unassembled WGS sequence"/>
</dbReference>
<dbReference type="Gene3D" id="1.10.3130.10">
    <property type="entry name" value="serine acetyltransferase, domain 1"/>
    <property type="match status" value="1"/>
</dbReference>
<reference evidence="4 5" key="1">
    <citation type="submission" date="2020-03" db="EMBL/GenBank/DDBJ databases">
        <title>Genomic Encyclopedia of Type Strains, Phase IV (KMG-IV): sequencing the most valuable type-strain genomes for metagenomic binning, comparative biology and taxonomic classification.</title>
        <authorList>
            <person name="Goeker M."/>
        </authorList>
    </citation>
    <scope>NUCLEOTIDE SEQUENCE [LARGE SCALE GENOMIC DNA]</scope>
    <source>
        <strain evidence="4 5">DSM 101599</strain>
    </source>
</reference>
<dbReference type="EMBL" id="JAASQL010000001">
    <property type="protein sequence ID" value="NIJ44512.1"/>
    <property type="molecule type" value="Genomic_DNA"/>
</dbReference>
<keyword evidence="1" id="KW-0028">Amino-acid biosynthesis</keyword>
<organism evidence="4 5">
    <name type="scientific">Wenyingzhuangia heitensis</name>
    <dbReference type="NCBI Taxonomy" id="1487859"/>
    <lineage>
        <taxon>Bacteria</taxon>
        <taxon>Pseudomonadati</taxon>
        <taxon>Bacteroidota</taxon>
        <taxon>Flavobacteriia</taxon>
        <taxon>Flavobacteriales</taxon>
        <taxon>Flavobacteriaceae</taxon>
        <taxon>Wenyingzhuangia</taxon>
    </lineage>
</organism>
<dbReference type="InterPro" id="IPR045304">
    <property type="entry name" value="LbH_SAT"/>
</dbReference>
<dbReference type="InterPro" id="IPR011004">
    <property type="entry name" value="Trimer_LpxA-like_sf"/>
</dbReference>
<evidence type="ECO:0000256" key="3">
    <source>
        <dbReference type="ARBA" id="ARBA00023315"/>
    </source>
</evidence>
<dbReference type="NCBIfam" id="NF041874">
    <property type="entry name" value="EPS_EpsC"/>
    <property type="match status" value="1"/>
</dbReference>
<dbReference type="InterPro" id="IPR042122">
    <property type="entry name" value="Ser_AcTrfase_N_sf"/>
</dbReference>
<dbReference type="GO" id="GO:0009001">
    <property type="term" value="F:serine O-acetyltransferase activity"/>
    <property type="evidence" value="ECO:0007669"/>
    <property type="project" value="UniProtKB-EC"/>
</dbReference>
<evidence type="ECO:0000313" key="5">
    <source>
        <dbReference type="Proteomes" id="UP000745859"/>
    </source>
</evidence>
<protein>
    <submittedName>
        <fullName evidence="4">Serine O-acetyltransferase</fullName>
        <ecNumber evidence="4">2.3.1.30</ecNumber>
    </submittedName>
</protein>
<dbReference type="EC" id="2.3.1.30" evidence="4"/>
<dbReference type="CDD" id="cd03354">
    <property type="entry name" value="LbH_SAT"/>
    <property type="match status" value="1"/>
</dbReference>